<evidence type="ECO:0000256" key="2">
    <source>
        <dbReference type="ARBA" id="ARBA00011900"/>
    </source>
</evidence>
<name>P73682_SYNY3</name>
<reference evidence="9 10" key="1">
    <citation type="journal article" date="1995" name="DNA Res.">
        <title>Sequence analysis of the genome of the unicellular cyanobacterium Synechocystis sp. strain PCC6803. I. Sequence features in the 1 Mb region from map positions 64% to 92% of the genome.</title>
        <authorList>
            <person name="Kaneko T."/>
            <person name="Tanaka A."/>
            <person name="Sato S."/>
            <person name="Kotani H."/>
            <person name="Sazuka T."/>
            <person name="Miyajima N."/>
            <person name="Sugiura M."/>
            <person name="Tabata S."/>
        </authorList>
    </citation>
    <scope>NUCLEOTIDE SEQUENCE [LARGE SCALE GENOMIC DNA]</scope>
    <source>
        <strain evidence="10">ATCC 27184 / PCC 6803 / Kazusa</strain>
    </source>
</reference>
<accession>P73682</accession>
<dbReference type="PhylomeDB" id="P73682"/>
<proteinExistence type="inferred from homology"/>
<evidence type="ECO:0000256" key="7">
    <source>
        <dbReference type="PIRSR" id="PIRSR000398-1"/>
    </source>
</evidence>
<dbReference type="FunFam" id="1.10.1020.10:FF:000003">
    <property type="entry name" value="Site-specific DNA-methyltransferase (adenine-specific)"/>
    <property type="match status" value="1"/>
</dbReference>
<dbReference type="Proteomes" id="UP000001425">
    <property type="component" value="Chromosome"/>
</dbReference>
<dbReference type="Gene3D" id="1.10.1020.10">
    <property type="entry name" value="Adenine-specific Methyltransferase, Domain 2"/>
    <property type="match status" value="1"/>
</dbReference>
<evidence type="ECO:0000256" key="1">
    <source>
        <dbReference type="ARBA" id="ARBA00006594"/>
    </source>
</evidence>
<keyword evidence="4 8" id="KW-0808">Transferase</keyword>
<dbReference type="EC" id="2.1.1.72" evidence="2 8"/>
<dbReference type="Pfam" id="PF02086">
    <property type="entry name" value="MethyltransfD12"/>
    <property type="match status" value="1"/>
</dbReference>
<evidence type="ECO:0000313" key="10">
    <source>
        <dbReference type="Proteomes" id="UP000001425"/>
    </source>
</evidence>
<dbReference type="GO" id="GO:0043565">
    <property type="term" value="F:sequence-specific DNA binding"/>
    <property type="evidence" value="ECO:0000318"/>
    <property type="project" value="GO_Central"/>
</dbReference>
<dbReference type="GO" id="GO:0009007">
    <property type="term" value="F:site-specific DNA-methyltransferase (adenine-specific) activity"/>
    <property type="evidence" value="ECO:0000318"/>
    <property type="project" value="GO_Central"/>
</dbReference>
<keyword evidence="3 8" id="KW-0489">Methyltransferase</keyword>
<evidence type="ECO:0000256" key="3">
    <source>
        <dbReference type="ARBA" id="ARBA00022603"/>
    </source>
</evidence>
<protein>
    <recommendedName>
        <fullName evidence="2 8">Site-specific DNA-methyltransferase (adenine-specific)</fullName>
        <ecNumber evidence="2 8">2.1.1.72</ecNumber>
    </recommendedName>
</protein>
<dbReference type="PROSITE" id="PS00092">
    <property type="entry name" value="N6_MTASE"/>
    <property type="match status" value="1"/>
</dbReference>
<comment type="similarity">
    <text evidence="1 8">Belongs to the N(4)/N(6)-methyltransferase family.</text>
</comment>
<dbReference type="InParanoid" id="P73682"/>
<feature type="binding site" evidence="7">
    <location>
        <position position="69"/>
    </location>
    <ligand>
        <name>S-adenosyl-L-methionine</name>
        <dbReference type="ChEBI" id="CHEBI:59789"/>
    </ligand>
</feature>
<dbReference type="InterPro" id="IPR029063">
    <property type="entry name" value="SAM-dependent_MTases_sf"/>
</dbReference>
<dbReference type="AlphaFoldDB" id="P73682"/>
<dbReference type="InterPro" id="IPR012327">
    <property type="entry name" value="MeTrfase_D12"/>
</dbReference>
<evidence type="ECO:0000256" key="6">
    <source>
        <dbReference type="ARBA" id="ARBA00047942"/>
    </source>
</evidence>
<reference evidence="9 10" key="2">
    <citation type="journal article" date="1996" name="DNA Res.">
        <title>Sequence analysis of the genome of the unicellular cyanobacterium Synechocystis sp. strain PCC6803. II. Sequence determination of the entire genome and assignment of potential protein-coding regions.</title>
        <authorList>
            <person name="Kaneko T."/>
            <person name="Sato S."/>
            <person name="Kotani H."/>
            <person name="Tanaka A."/>
            <person name="Asamizu E."/>
            <person name="Nakamura Y."/>
            <person name="Miyajima N."/>
            <person name="Hirosawa M."/>
            <person name="Sugiura M."/>
            <person name="Sasamoto S."/>
            <person name="Kimura T."/>
            <person name="Hosouchi T."/>
            <person name="Matsuno A."/>
            <person name="Muraki A."/>
            <person name="Nakazaki N."/>
            <person name="Naruo K."/>
            <person name="Okumura S."/>
            <person name="Shimpo S."/>
            <person name="Takeuchi C."/>
            <person name="Wada T."/>
            <person name="Watanabe A."/>
            <person name="Yamada M."/>
            <person name="Yasuda M."/>
            <person name="Tabata S."/>
        </authorList>
    </citation>
    <scope>NUCLEOTIDE SEQUENCE [LARGE SCALE GENOMIC DNA]</scope>
    <source>
        <strain evidence="10">ATCC 27184 / PCC 6803 / Kazusa</strain>
    </source>
</reference>
<dbReference type="IntAct" id="P73682">
    <property type="interactions" value="1"/>
</dbReference>
<dbReference type="GO" id="GO:0009307">
    <property type="term" value="P:DNA restriction-modification system"/>
    <property type="evidence" value="ECO:0007669"/>
    <property type="project" value="InterPro"/>
</dbReference>
<dbReference type="InterPro" id="IPR023095">
    <property type="entry name" value="Ade_MeTrfase_dom_2"/>
</dbReference>
<dbReference type="eggNOG" id="COG0338">
    <property type="taxonomic scope" value="Bacteria"/>
</dbReference>
<dbReference type="GO" id="GO:0006298">
    <property type="term" value="P:mismatch repair"/>
    <property type="evidence" value="ECO:0000318"/>
    <property type="project" value="GO_Central"/>
</dbReference>
<keyword evidence="10" id="KW-1185">Reference proteome</keyword>
<dbReference type="STRING" id="1148.gene:10498595"/>
<comment type="catalytic activity">
    <reaction evidence="6 8">
        <text>a 2'-deoxyadenosine in DNA + S-adenosyl-L-methionine = an N(6)-methyl-2'-deoxyadenosine in DNA + S-adenosyl-L-homocysteine + H(+)</text>
        <dbReference type="Rhea" id="RHEA:15197"/>
        <dbReference type="Rhea" id="RHEA-COMP:12418"/>
        <dbReference type="Rhea" id="RHEA-COMP:12419"/>
        <dbReference type="ChEBI" id="CHEBI:15378"/>
        <dbReference type="ChEBI" id="CHEBI:57856"/>
        <dbReference type="ChEBI" id="CHEBI:59789"/>
        <dbReference type="ChEBI" id="CHEBI:90615"/>
        <dbReference type="ChEBI" id="CHEBI:90616"/>
        <dbReference type="EC" id="2.1.1.72"/>
    </reaction>
</comment>
<evidence type="ECO:0000256" key="4">
    <source>
        <dbReference type="ARBA" id="ARBA00022679"/>
    </source>
</evidence>
<feature type="binding site" evidence="7">
    <location>
        <position position="14"/>
    </location>
    <ligand>
        <name>S-adenosyl-L-methionine</name>
        <dbReference type="ChEBI" id="CHEBI:59789"/>
    </ligand>
</feature>
<keyword evidence="5 8" id="KW-0949">S-adenosyl-L-methionine</keyword>
<dbReference type="PRINTS" id="PR00505">
    <property type="entry name" value="D12N6MTFRASE"/>
</dbReference>
<feature type="binding site" evidence="7">
    <location>
        <position position="18"/>
    </location>
    <ligand>
        <name>S-adenosyl-L-methionine</name>
        <dbReference type="ChEBI" id="CHEBI:59789"/>
    </ligand>
</feature>
<dbReference type="GO" id="GO:1904047">
    <property type="term" value="F:S-adenosyl-L-methionine binding"/>
    <property type="evidence" value="ECO:0000318"/>
    <property type="project" value="GO_Central"/>
</dbReference>
<gene>
    <name evidence="9" type="primary">mbpA</name>
</gene>
<dbReference type="PANTHER" id="PTHR30481:SF3">
    <property type="entry name" value="DNA ADENINE METHYLASE"/>
    <property type="match status" value="1"/>
</dbReference>
<feature type="binding site" evidence="7">
    <location>
        <position position="212"/>
    </location>
    <ligand>
        <name>S-adenosyl-L-methionine</name>
        <dbReference type="ChEBI" id="CHEBI:59789"/>
    </ligand>
</feature>
<evidence type="ECO:0000313" key="9">
    <source>
        <dbReference type="EMBL" id="BAA17728.1"/>
    </source>
</evidence>
<dbReference type="Gene3D" id="3.40.50.150">
    <property type="entry name" value="Vaccinia Virus protein VP39"/>
    <property type="match status" value="1"/>
</dbReference>
<sequence length="309" mass="35977">MKIKQAIAKPFLKWAGGKGKLIEQLVNCFPLEITTGQLTKYAEPFIGGGALYFHVAQNYPQIEKFFISDCNQQLVLAYQTIQQNVDDLIDFLRRLQQKYYCFNQDERKDFFYQQRLKFNQNVTGINLEKFSKLWIEQTGLLIFLNRTCFNGLFRVNSKGEFNVPFGDYKNPKICDAENLKLVANLLARTEIRFGDFTSSNNFIDASTFVYFDPPYRPLNKTSSFNSYGKANFNDNEQLRLAEYYQSLNNKNAKLMLSNSDPKNINSDDNFFDDLYRGFQIARIDALRMINSQADKRGAIKEILVVNYHR</sequence>
<evidence type="ECO:0000256" key="5">
    <source>
        <dbReference type="ARBA" id="ARBA00022691"/>
    </source>
</evidence>
<dbReference type="KEGG" id="syn:slr1803"/>
<dbReference type="EMBL" id="BA000022">
    <property type="protein sequence ID" value="BAA17728.1"/>
    <property type="molecule type" value="Genomic_DNA"/>
</dbReference>
<dbReference type="PIR" id="S77170">
    <property type="entry name" value="S77170"/>
</dbReference>
<dbReference type="PANTHER" id="PTHR30481">
    <property type="entry name" value="DNA ADENINE METHYLASE"/>
    <property type="match status" value="1"/>
</dbReference>
<dbReference type="InterPro" id="IPR012263">
    <property type="entry name" value="M_m6A_EcoRV"/>
</dbReference>
<dbReference type="GO" id="GO:0032259">
    <property type="term" value="P:methylation"/>
    <property type="evidence" value="ECO:0007669"/>
    <property type="project" value="UniProtKB-KW"/>
</dbReference>
<dbReference type="SUPFAM" id="SSF53335">
    <property type="entry name" value="S-adenosyl-L-methionine-dependent methyltransferases"/>
    <property type="match status" value="1"/>
</dbReference>
<evidence type="ECO:0000256" key="8">
    <source>
        <dbReference type="RuleBase" id="RU361257"/>
    </source>
</evidence>
<dbReference type="PaxDb" id="1148-1652809"/>
<dbReference type="InterPro" id="IPR002052">
    <property type="entry name" value="DNA_methylase_N6_adenine_CS"/>
</dbReference>
<dbReference type="EnsemblBacteria" id="BAA17728">
    <property type="protein sequence ID" value="BAA17728"/>
    <property type="gene ID" value="BAA17728"/>
</dbReference>
<dbReference type="NCBIfam" id="TIGR00571">
    <property type="entry name" value="dam"/>
    <property type="match status" value="1"/>
</dbReference>
<organism evidence="9 10">
    <name type="scientific">Synechocystis sp. (strain ATCC 27184 / PCC 6803 / Kazusa)</name>
    <dbReference type="NCBI Taxonomy" id="1111708"/>
    <lineage>
        <taxon>Bacteria</taxon>
        <taxon>Bacillati</taxon>
        <taxon>Cyanobacteriota</taxon>
        <taxon>Cyanophyceae</taxon>
        <taxon>Synechococcales</taxon>
        <taxon>Merismopediaceae</taxon>
        <taxon>Synechocystis</taxon>
    </lineage>
</organism>
<dbReference type="PIRSF" id="PIRSF000398">
    <property type="entry name" value="M_m6A_EcoRV"/>
    <property type="match status" value="1"/>
</dbReference>